<evidence type="ECO:0000256" key="1">
    <source>
        <dbReference type="ARBA" id="ARBA00010364"/>
    </source>
</evidence>
<keyword evidence="4" id="KW-1185">Reference proteome</keyword>
<dbReference type="SMART" id="SM01152">
    <property type="entry name" value="DUF167"/>
    <property type="match status" value="1"/>
</dbReference>
<dbReference type="PANTHER" id="PTHR13420">
    <property type="entry name" value="UPF0235 PROTEIN C15ORF40"/>
    <property type="match status" value="1"/>
</dbReference>
<dbReference type="RefSeq" id="WP_377242095.1">
    <property type="nucleotide sequence ID" value="NZ_JBHLXP010000001.1"/>
</dbReference>
<protein>
    <recommendedName>
        <fullName evidence="2">UPF0235 protein ACFFJP_07660</fullName>
    </recommendedName>
</protein>
<dbReference type="HAMAP" id="MF_00634">
    <property type="entry name" value="UPF0235"/>
    <property type="match status" value="1"/>
</dbReference>
<evidence type="ECO:0000256" key="2">
    <source>
        <dbReference type="HAMAP-Rule" id="MF_00634"/>
    </source>
</evidence>
<dbReference type="InterPro" id="IPR003746">
    <property type="entry name" value="DUF167"/>
</dbReference>
<sequence length="103" mass="11227">MSSATSAWRWADGDLILQIYVQPKASRDQVVGLHCDAVKVAITAPPVDGKANAHVIKLLAQWFDVAKSQIELQRGELNRHKQLLIRQPKTIPAALTALGLPPA</sequence>
<dbReference type="NCBIfam" id="TIGR00251">
    <property type="entry name" value="DUF167 family protein"/>
    <property type="match status" value="1"/>
</dbReference>
<dbReference type="Gene3D" id="3.30.1200.10">
    <property type="entry name" value="YggU-like"/>
    <property type="match status" value="1"/>
</dbReference>
<dbReference type="Proteomes" id="UP001589813">
    <property type="component" value="Unassembled WGS sequence"/>
</dbReference>
<dbReference type="PANTHER" id="PTHR13420:SF7">
    <property type="entry name" value="UPF0235 PROTEIN C15ORF40"/>
    <property type="match status" value="1"/>
</dbReference>
<dbReference type="InterPro" id="IPR036591">
    <property type="entry name" value="YggU-like_sf"/>
</dbReference>
<dbReference type="SUPFAM" id="SSF69786">
    <property type="entry name" value="YggU-like"/>
    <property type="match status" value="1"/>
</dbReference>
<comment type="caution">
    <text evidence="3">The sequence shown here is derived from an EMBL/GenBank/DDBJ whole genome shotgun (WGS) entry which is preliminary data.</text>
</comment>
<proteinExistence type="inferred from homology"/>
<comment type="similarity">
    <text evidence="1 2">Belongs to the UPF0235 family.</text>
</comment>
<dbReference type="Pfam" id="PF02594">
    <property type="entry name" value="DUF167"/>
    <property type="match status" value="1"/>
</dbReference>
<organism evidence="3 4">
    <name type="scientific">Rheinheimera tilapiae</name>
    <dbReference type="NCBI Taxonomy" id="875043"/>
    <lineage>
        <taxon>Bacteria</taxon>
        <taxon>Pseudomonadati</taxon>
        <taxon>Pseudomonadota</taxon>
        <taxon>Gammaproteobacteria</taxon>
        <taxon>Chromatiales</taxon>
        <taxon>Chromatiaceae</taxon>
        <taxon>Rheinheimera</taxon>
    </lineage>
</organism>
<reference evidence="3 4" key="1">
    <citation type="submission" date="2024-09" db="EMBL/GenBank/DDBJ databases">
        <authorList>
            <person name="Sun Q."/>
            <person name="Mori K."/>
        </authorList>
    </citation>
    <scope>NUCLEOTIDE SEQUENCE [LARGE SCALE GENOMIC DNA]</scope>
    <source>
        <strain evidence="3 4">KCTC 23315</strain>
    </source>
</reference>
<accession>A0ABV6BBE0</accession>
<dbReference type="EMBL" id="JBHLXP010000001">
    <property type="protein sequence ID" value="MFC0048165.1"/>
    <property type="molecule type" value="Genomic_DNA"/>
</dbReference>
<name>A0ABV6BBE0_9GAMM</name>
<evidence type="ECO:0000313" key="3">
    <source>
        <dbReference type="EMBL" id="MFC0048165.1"/>
    </source>
</evidence>
<gene>
    <name evidence="3" type="ORF">ACFFJP_07660</name>
</gene>
<evidence type="ECO:0000313" key="4">
    <source>
        <dbReference type="Proteomes" id="UP001589813"/>
    </source>
</evidence>